<feature type="transmembrane region" description="Helical" evidence="1">
    <location>
        <begin position="263"/>
        <end position="281"/>
    </location>
</feature>
<accession>A0ABT5VZJ8</accession>
<dbReference type="RefSeq" id="WP_275111598.1">
    <property type="nucleotide sequence ID" value="NZ_JAKJSC010000009.1"/>
</dbReference>
<sequence>MRLKLTSFKILLFLVLTLTIDNFTYGQKLSQDAEISLLTCSPGDELYSLYGHSALRIKDTDNKLDITFGYGTFNFNTPNFYTKFARGKLDYMLSYSPTDRFKQEYTDEKRGIVEQVLNLDSLEKQQLFNALVHNYKPENRYYKYDFLFDNCSTRIRDIVEANINGELVFNSEAPSPKTFWNLLDPFMAKSRWIFLGIHLALGIPCDEVATPYQYMFLPDNMMDGFTEAKIIKGDLKTNLVKSTKVILEPEIQLHTTDWFKRPIFIFGVIAIIGLFLSLYYLKKKKNLFVFDTILFGACGLLGWLIIFLWFFTDHQATGPNWNIIWAFPLHFPIAFTLLRKRTSLFTYYYFLIQVLILSLIIAVWPFFPQSFPNEILPLVVLLLIRSIYIIKKLRDRLI</sequence>
<dbReference type="InterPro" id="IPR025178">
    <property type="entry name" value="Lnb_N"/>
</dbReference>
<keyword evidence="1" id="KW-1133">Transmembrane helix</keyword>
<dbReference type="Pfam" id="PF25221">
    <property type="entry name" value="5TMH_Lnb"/>
    <property type="match status" value="1"/>
</dbReference>
<evidence type="ECO:0000256" key="1">
    <source>
        <dbReference type="SAM" id="Phobius"/>
    </source>
</evidence>
<evidence type="ECO:0000313" key="4">
    <source>
        <dbReference type="EMBL" id="MDE5420267.1"/>
    </source>
</evidence>
<keyword evidence="1" id="KW-0472">Membrane</keyword>
<feature type="transmembrane region" description="Helical" evidence="1">
    <location>
        <begin position="346"/>
        <end position="367"/>
    </location>
</feature>
<organism evidence="4 5">
    <name type="scientific">Paralabilibaculum antarcticum</name>
    <dbReference type="NCBI Taxonomy" id="2912572"/>
    <lineage>
        <taxon>Bacteria</taxon>
        <taxon>Pseudomonadati</taxon>
        <taxon>Bacteroidota</taxon>
        <taxon>Bacteroidia</taxon>
        <taxon>Marinilabiliales</taxon>
        <taxon>Marinifilaceae</taxon>
        <taxon>Paralabilibaculum</taxon>
    </lineage>
</organism>
<dbReference type="Pfam" id="PF13387">
    <property type="entry name" value="Lnb_N"/>
    <property type="match status" value="1"/>
</dbReference>
<reference evidence="4 5" key="1">
    <citation type="submission" date="2022-01" db="EMBL/GenBank/DDBJ databases">
        <title>Labilibaculum sp. nov, a marine bacterium isolated from Antarctica.</title>
        <authorList>
            <person name="Dai W."/>
        </authorList>
    </citation>
    <scope>NUCLEOTIDE SEQUENCE [LARGE SCALE GENOMIC DNA]</scope>
    <source>
        <strain evidence="4 5">DW002</strain>
    </source>
</reference>
<feature type="domain" description="Lnb-like transmembrane" evidence="3">
    <location>
        <begin position="257"/>
        <end position="391"/>
    </location>
</feature>
<evidence type="ECO:0000259" key="2">
    <source>
        <dbReference type="Pfam" id="PF13387"/>
    </source>
</evidence>
<evidence type="ECO:0000313" key="5">
    <source>
        <dbReference type="Proteomes" id="UP001528920"/>
    </source>
</evidence>
<evidence type="ECO:0000259" key="3">
    <source>
        <dbReference type="Pfam" id="PF25221"/>
    </source>
</evidence>
<keyword evidence="5" id="KW-1185">Reference proteome</keyword>
<dbReference type="EMBL" id="JAKJSC010000009">
    <property type="protein sequence ID" value="MDE5420267.1"/>
    <property type="molecule type" value="Genomic_DNA"/>
</dbReference>
<feature type="domain" description="Lnb N-terminal periplasmic" evidence="2">
    <location>
        <begin position="31"/>
        <end position="171"/>
    </location>
</feature>
<dbReference type="Proteomes" id="UP001528920">
    <property type="component" value="Unassembled WGS sequence"/>
</dbReference>
<name>A0ABT5VZJ8_9BACT</name>
<keyword evidence="1" id="KW-0812">Transmembrane</keyword>
<feature type="transmembrane region" description="Helical" evidence="1">
    <location>
        <begin position="373"/>
        <end position="390"/>
    </location>
</feature>
<comment type="caution">
    <text evidence="4">The sequence shown here is derived from an EMBL/GenBank/DDBJ whole genome shotgun (WGS) entry which is preliminary data.</text>
</comment>
<feature type="transmembrane region" description="Helical" evidence="1">
    <location>
        <begin position="323"/>
        <end position="339"/>
    </location>
</feature>
<feature type="transmembrane region" description="Helical" evidence="1">
    <location>
        <begin position="288"/>
        <end position="311"/>
    </location>
</feature>
<dbReference type="InterPro" id="IPR057436">
    <property type="entry name" value="5TMH_Lnb"/>
</dbReference>
<gene>
    <name evidence="4" type="ORF">L3049_19925</name>
</gene>
<protein>
    <submittedName>
        <fullName evidence="4">DUF4105 domain-containing protein</fullName>
    </submittedName>
</protein>
<proteinExistence type="predicted"/>